<evidence type="ECO:0000256" key="6">
    <source>
        <dbReference type="ARBA" id="ARBA00022927"/>
    </source>
</evidence>
<protein>
    <submittedName>
        <fullName evidence="11">Type III secretion system ATPase, FliI/YscN</fullName>
    </submittedName>
</protein>
<evidence type="ECO:0000256" key="5">
    <source>
        <dbReference type="ARBA" id="ARBA00022840"/>
    </source>
</evidence>
<dbReference type="GO" id="GO:0030257">
    <property type="term" value="C:type III protein secretion system complex"/>
    <property type="evidence" value="ECO:0007669"/>
    <property type="project" value="InterPro"/>
</dbReference>
<dbReference type="SMART" id="SM00382">
    <property type="entry name" value="AAA"/>
    <property type="match status" value="1"/>
</dbReference>
<keyword evidence="4" id="KW-0547">Nucleotide-binding</keyword>
<evidence type="ECO:0000256" key="4">
    <source>
        <dbReference type="ARBA" id="ARBA00022741"/>
    </source>
</evidence>
<comment type="subcellular location">
    <subcellularLocation>
        <location evidence="1">Cytoplasm</location>
    </subcellularLocation>
</comment>
<dbReference type="GO" id="GO:0030254">
    <property type="term" value="P:protein secretion by the type III secretion system"/>
    <property type="evidence" value="ECO:0007669"/>
    <property type="project" value="InterPro"/>
</dbReference>
<dbReference type="PANTHER" id="PTHR15184">
    <property type="entry name" value="ATP SYNTHASE"/>
    <property type="match status" value="1"/>
</dbReference>
<keyword evidence="6" id="KW-0653">Protein transport</keyword>
<dbReference type="GO" id="GO:0016887">
    <property type="term" value="F:ATP hydrolysis activity"/>
    <property type="evidence" value="ECO:0007669"/>
    <property type="project" value="InterPro"/>
</dbReference>
<accession>A0A1M5U1T4</accession>
<dbReference type="CDD" id="cd18114">
    <property type="entry name" value="ATP-synt_flagellum-secretory_path_III_C"/>
    <property type="match status" value="1"/>
</dbReference>
<evidence type="ECO:0000256" key="1">
    <source>
        <dbReference type="ARBA" id="ARBA00004496"/>
    </source>
</evidence>
<dbReference type="AlphaFoldDB" id="A0A1M5U1T4"/>
<dbReference type="GO" id="GO:0008564">
    <property type="term" value="F:protein-exporting ATPase activity"/>
    <property type="evidence" value="ECO:0007669"/>
    <property type="project" value="UniProtKB-EC"/>
</dbReference>
<dbReference type="STRING" id="1121409.SAMN02745124_00956"/>
<keyword evidence="7" id="KW-1278">Translocase</keyword>
<evidence type="ECO:0000256" key="7">
    <source>
        <dbReference type="ARBA" id="ARBA00022967"/>
    </source>
</evidence>
<dbReference type="InterPro" id="IPR005714">
    <property type="entry name" value="ATPase_T3SS_FliI/YscN"/>
</dbReference>
<reference evidence="11 12" key="1">
    <citation type="submission" date="2016-11" db="EMBL/GenBank/DDBJ databases">
        <authorList>
            <person name="Jaros S."/>
            <person name="Januszkiewicz K."/>
            <person name="Wedrychowicz H."/>
        </authorList>
    </citation>
    <scope>NUCLEOTIDE SEQUENCE [LARGE SCALE GENOMIC DNA]</scope>
    <source>
        <strain evidence="11 12">DSM 9705</strain>
    </source>
</reference>
<dbReference type="Proteomes" id="UP000184139">
    <property type="component" value="Unassembled WGS sequence"/>
</dbReference>
<dbReference type="EMBL" id="FQXS01000004">
    <property type="protein sequence ID" value="SHH56992.1"/>
    <property type="molecule type" value="Genomic_DNA"/>
</dbReference>
<dbReference type="InterPro" id="IPR027417">
    <property type="entry name" value="P-loop_NTPase"/>
</dbReference>
<keyword evidence="3" id="KW-0963">Cytoplasm</keyword>
<dbReference type="Gene3D" id="3.40.50.12240">
    <property type="match status" value="1"/>
</dbReference>
<evidence type="ECO:0000313" key="12">
    <source>
        <dbReference type="Proteomes" id="UP000184139"/>
    </source>
</evidence>
<dbReference type="CDD" id="cd01136">
    <property type="entry name" value="ATPase_flagellum-secretory_path_III"/>
    <property type="match status" value="1"/>
</dbReference>
<dbReference type="Pfam" id="PF00006">
    <property type="entry name" value="ATP-synt_ab"/>
    <property type="match status" value="1"/>
</dbReference>
<keyword evidence="2" id="KW-0813">Transport</keyword>
<dbReference type="CDD" id="cd18117">
    <property type="entry name" value="ATP-synt_flagellum-secretory_path_III_N"/>
    <property type="match status" value="1"/>
</dbReference>
<dbReference type="InterPro" id="IPR020003">
    <property type="entry name" value="ATPase_a/bsu_AS"/>
</dbReference>
<evidence type="ECO:0000259" key="10">
    <source>
        <dbReference type="SMART" id="SM00382"/>
    </source>
</evidence>
<dbReference type="InterPro" id="IPR003593">
    <property type="entry name" value="AAA+_ATPase"/>
</dbReference>
<proteinExistence type="predicted"/>
<dbReference type="RefSeq" id="WP_073373750.1">
    <property type="nucleotide sequence ID" value="NZ_FQXS01000004.1"/>
</dbReference>
<dbReference type="InterPro" id="IPR000194">
    <property type="entry name" value="ATPase_F1/V1/A1_a/bsu_nucl-bd"/>
</dbReference>
<comment type="catalytic activity">
    <reaction evidence="8">
        <text>ATP + H2O + cellular proteinSide 1 = ADP + phosphate + cellular proteinSide 2.</text>
        <dbReference type="EC" id="7.4.2.8"/>
    </reaction>
</comment>
<dbReference type="InterPro" id="IPR050053">
    <property type="entry name" value="ATPase_alpha/beta_chains"/>
</dbReference>
<dbReference type="PANTHER" id="PTHR15184:SF9">
    <property type="entry name" value="SPI-1 TYPE 3 SECRETION SYSTEM ATPASE"/>
    <property type="match status" value="1"/>
</dbReference>
<evidence type="ECO:0000256" key="3">
    <source>
        <dbReference type="ARBA" id="ARBA00022490"/>
    </source>
</evidence>
<feature type="compositionally biased region" description="Basic and acidic residues" evidence="9">
    <location>
        <begin position="433"/>
        <end position="455"/>
    </location>
</feature>
<keyword evidence="12" id="KW-1185">Reference proteome</keyword>
<feature type="region of interest" description="Disordered" evidence="9">
    <location>
        <begin position="432"/>
        <end position="455"/>
    </location>
</feature>
<dbReference type="NCBIfam" id="TIGR01026">
    <property type="entry name" value="fliI_yscN"/>
    <property type="match status" value="1"/>
</dbReference>
<feature type="domain" description="AAA+ ATPase" evidence="10">
    <location>
        <begin position="154"/>
        <end position="336"/>
    </location>
</feature>
<evidence type="ECO:0000256" key="9">
    <source>
        <dbReference type="SAM" id="MobiDB-lite"/>
    </source>
</evidence>
<evidence type="ECO:0000256" key="2">
    <source>
        <dbReference type="ARBA" id="ARBA00022448"/>
    </source>
</evidence>
<dbReference type="FunFam" id="3.40.50.12240:FF:000002">
    <property type="entry name" value="Flagellum-specific ATP synthase FliI"/>
    <property type="match status" value="1"/>
</dbReference>
<dbReference type="Pfam" id="PF18269">
    <property type="entry name" value="T3SS_ATPase_C"/>
    <property type="match status" value="1"/>
</dbReference>
<evidence type="ECO:0000313" key="11">
    <source>
        <dbReference type="EMBL" id="SHH56992.1"/>
    </source>
</evidence>
<keyword evidence="5" id="KW-0067">ATP-binding</keyword>
<dbReference type="InterPro" id="IPR040627">
    <property type="entry name" value="T3SS_ATPase_C"/>
</dbReference>
<name>A0A1M5U1T4_9BACT</name>
<dbReference type="GO" id="GO:0005737">
    <property type="term" value="C:cytoplasm"/>
    <property type="evidence" value="ECO:0007669"/>
    <property type="project" value="UniProtKB-SubCell"/>
</dbReference>
<dbReference type="PROSITE" id="PS00152">
    <property type="entry name" value="ATPASE_ALPHA_BETA"/>
    <property type="match status" value="1"/>
</dbReference>
<dbReference type="SUPFAM" id="SSF52540">
    <property type="entry name" value="P-loop containing nucleoside triphosphate hydrolases"/>
    <property type="match status" value="1"/>
</dbReference>
<organism evidence="11 12">
    <name type="scientific">Desulfofustis glycolicus DSM 9705</name>
    <dbReference type="NCBI Taxonomy" id="1121409"/>
    <lineage>
        <taxon>Bacteria</taxon>
        <taxon>Pseudomonadati</taxon>
        <taxon>Thermodesulfobacteriota</taxon>
        <taxon>Desulfobulbia</taxon>
        <taxon>Desulfobulbales</taxon>
        <taxon>Desulfocapsaceae</taxon>
        <taxon>Desulfofustis</taxon>
    </lineage>
</organism>
<dbReference type="GO" id="GO:0046933">
    <property type="term" value="F:proton-transporting ATP synthase activity, rotational mechanism"/>
    <property type="evidence" value="ECO:0007669"/>
    <property type="project" value="TreeGrafter"/>
</dbReference>
<dbReference type="GO" id="GO:0005524">
    <property type="term" value="F:ATP binding"/>
    <property type="evidence" value="ECO:0007669"/>
    <property type="project" value="UniProtKB-KW"/>
</dbReference>
<evidence type="ECO:0000256" key="8">
    <source>
        <dbReference type="ARBA" id="ARBA00034006"/>
    </source>
</evidence>
<gene>
    <name evidence="11" type="ORF">SAMN02745124_00956</name>
</gene>
<sequence>MLLDLDNIAAINPIKVWGKVTRIVGLVVEGYCPHASVGSLCEISPLGGGAPVHAEIVGFNDLRALLMPLGDLRGLGPGSLIRSIKDSATVRVGNNLLGRVIDAMEQPHDGLPPPSLTEERPLYSLPPGPMLRKNITDVLDLGIKAINSLITCGTGQRMGIMAGSGIGKSVLLGMMARYAKADINVIALIGERGREVREFIERDLGKEGLARSVLVVVTSDQSPLLRMRGAFVATAIAEYFCQQGKNVLLMMDSVTRFAMAMREIGLAVGEPPTTKGYTPTVFATLPKLLERAGRFQGQGSITGLYTVLVDGDDLTEPVADSVRSILDGHIVLSRDLAARNHYPAIDVLNSTSRIMRDVTSPRHQELAGRARTILATYQEAEDLINIGAYVKGSNPSIDFAISKIDAINKFLRQNFDETASMKQSIEALGQILSERKDEDRQQKQNRRVSDRPSEA</sequence>
<dbReference type="OrthoDB" id="9803053at2"/>